<evidence type="ECO:0000259" key="1">
    <source>
        <dbReference type="Pfam" id="PF24626"/>
    </source>
</evidence>
<dbReference type="RefSeq" id="XP_016676251.1">
    <property type="nucleotide sequence ID" value="XM_016820762.1"/>
</dbReference>
<accession>A0A1U8IDH4</accession>
<dbReference type="AlphaFoldDB" id="A0A1U8IDH4"/>
<reference evidence="3" key="2">
    <citation type="submission" date="2025-08" db="UniProtKB">
        <authorList>
            <consortium name="RefSeq"/>
        </authorList>
    </citation>
    <scope>IDENTIFICATION</scope>
</reference>
<dbReference type="Pfam" id="PF24626">
    <property type="entry name" value="SH3_Tf2-1"/>
    <property type="match status" value="1"/>
</dbReference>
<sequence length="203" mass="23988">MLRGCIIDFRGSWEKHLPLAEFAYSNSYQSCIQMAPYKALYGRKCCTPLCWTEMGERRVLGPELVSKTKDKVCLIRERLKADSDRQNSYADLKRKDIEYSVGDIVFLRRVGLVAYQLELHPELDRIHDVFHVSILIRYSSNPTHVMPEEEIEIRPDLKFEEKPVQILDRNVKVLRRKPIPLVKVLWRNHNTEEAFWKPEDSMR</sequence>
<dbReference type="Proteomes" id="UP000818029">
    <property type="component" value="Chromosome A10"/>
</dbReference>
<proteinExistence type="predicted"/>
<gene>
    <name evidence="3" type="primary">LOC107895494</name>
</gene>
<evidence type="ECO:0000313" key="3">
    <source>
        <dbReference type="RefSeq" id="XP_016676251.1"/>
    </source>
</evidence>
<dbReference type="InterPro" id="IPR036397">
    <property type="entry name" value="RNaseH_sf"/>
</dbReference>
<evidence type="ECO:0000313" key="2">
    <source>
        <dbReference type="Proteomes" id="UP000818029"/>
    </source>
</evidence>
<keyword evidence="2" id="KW-1185">Reference proteome</keyword>
<dbReference type="Gene3D" id="3.30.420.10">
    <property type="entry name" value="Ribonuclease H-like superfamily/Ribonuclease H"/>
    <property type="match status" value="1"/>
</dbReference>
<dbReference type="STRING" id="3635.A0A1U8IDH4"/>
<organism evidence="2 3">
    <name type="scientific">Gossypium hirsutum</name>
    <name type="common">Upland cotton</name>
    <name type="synonym">Gossypium mexicanum</name>
    <dbReference type="NCBI Taxonomy" id="3635"/>
    <lineage>
        <taxon>Eukaryota</taxon>
        <taxon>Viridiplantae</taxon>
        <taxon>Streptophyta</taxon>
        <taxon>Embryophyta</taxon>
        <taxon>Tracheophyta</taxon>
        <taxon>Spermatophyta</taxon>
        <taxon>Magnoliopsida</taxon>
        <taxon>eudicotyledons</taxon>
        <taxon>Gunneridae</taxon>
        <taxon>Pentapetalae</taxon>
        <taxon>rosids</taxon>
        <taxon>malvids</taxon>
        <taxon>Malvales</taxon>
        <taxon>Malvaceae</taxon>
        <taxon>Malvoideae</taxon>
        <taxon>Gossypium</taxon>
    </lineage>
</organism>
<dbReference type="PANTHER" id="PTHR46148">
    <property type="entry name" value="CHROMO DOMAIN-CONTAINING PROTEIN"/>
    <property type="match status" value="1"/>
</dbReference>
<dbReference type="InterPro" id="IPR056924">
    <property type="entry name" value="SH3_Tf2-1"/>
</dbReference>
<feature type="domain" description="Tf2-1-like SH3-like" evidence="1">
    <location>
        <begin position="107"/>
        <end position="138"/>
    </location>
</feature>
<dbReference type="GO" id="GO:0003676">
    <property type="term" value="F:nucleic acid binding"/>
    <property type="evidence" value="ECO:0007669"/>
    <property type="project" value="InterPro"/>
</dbReference>
<dbReference type="KEGG" id="ghi:107895494"/>
<reference evidence="2" key="1">
    <citation type="journal article" date="2020" name="Nat. Genet.">
        <title>Genomic diversifications of five Gossypium allopolyploid species and their impact on cotton improvement.</title>
        <authorList>
            <person name="Chen Z.J."/>
            <person name="Sreedasyam A."/>
            <person name="Ando A."/>
            <person name="Song Q."/>
            <person name="De Santiago L.M."/>
            <person name="Hulse-Kemp A.M."/>
            <person name="Ding M."/>
            <person name="Ye W."/>
            <person name="Kirkbride R.C."/>
            <person name="Jenkins J."/>
            <person name="Plott C."/>
            <person name="Lovell J."/>
            <person name="Lin Y.M."/>
            <person name="Vaughn R."/>
            <person name="Liu B."/>
            <person name="Simpson S."/>
            <person name="Scheffler B.E."/>
            <person name="Wen L."/>
            <person name="Saski C.A."/>
            <person name="Grover C.E."/>
            <person name="Hu G."/>
            <person name="Conover J.L."/>
            <person name="Carlson J.W."/>
            <person name="Shu S."/>
            <person name="Boston L.B."/>
            <person name="Williams M."/>
            <person name="Peterson D.G."/>
            <person name="McGee K."/>
            <person name="Jones D.C."/>
            <person name="Wendel J.F."/>
            <person name="Stelly D.M."/>
            <person name="Grimwood J."/>
            <person name="Schmutz J."/>
        </authorList>
    </citation>
    <scope>NUCLEOTIDE SEQUENCE [LARGE SCALE GENOMIC DNA]</scope>
    <source>
        <strain evidence="2">cv. TM-1</strain>
    </source>
</reference>
<name>A0A1U8IDH4_GOSHI</name>
<dbReference type="PANTHER" id="PTHR46148:SF44">
    <property type="entry name" value="GAG-POL POLYPROTEIN"/>
    <property type="match status" value="1"/>
</dbReference>
<dbReference type="GeneID" id="107895494"/>
<dbReference type="PaxDb" id="3635-A0A1U8IDH4"/>
<protein>
    <recommendedName>
        <fullName evidence="1">Tf2-1-like SH3-like domain-containing protein</fullName>
    </recommendedName>
</protein>